<evidence type="ECO:0000256" key="7">
    <source>
        <dbReference type="SAM" id="Phobius"/>
    </source>
</evidence>
<accession>A0ABV7Q6B6</accession>
<evidence type="ECO:0000313" key="9">
    <source>
        <dbReference type="EMBL" id="MFC3495382.1"/>
    </source>
</evidence>
<dbReference type="Pfam" id="PF07690">
    <property type="entry name" value="MFS_1"/>
    <property type="match status" value="2"/>
</dbReference>
<evidence type="ECO:0000256" key="6">
    <source>
        <dbReference type="SAM" id="MobiDB-lite"/>
    </source>
</evidence>
<name>A0ABV7Q6B6_9ACTN</name>
<dbReference type="Gene3D" id="1.20.1250.20">
    <property type="entry name" value="MFS general substrate transporter like domains"/>
    <property type="match status" value="1"/>
</dbReference>
<protein>
    <submittedName>
        <fullName evidence="9">MFS transporter</fullName>
    </submittedName>
</protein>
<evidence type="ECO:0000256" key="3">
    <source>
        <dbReference type="ARBA" id="ARBA00022692"/>
    </source>
</evidence>
<dbReference type="PANTHER" id="PTHR23513">
    <property type="entry name" value="INTEGRAL MEMBRANE EFFLUX PROTEIN-RELATED"/>
    <property type="match status" value="1"/>
</dbReference>
<feature type="transmembrane region" description="Helical" evidence="7">
    <location>
        <begin position="114"/>
        <end position="136"/>
    </location>
</feature>
<feature type="domain" description="Major facilitator superfamily (MFS) profile" evidence="8">
    <location>
        <begin position="48"/>
        <end position="426"/>
    </location>
</feature>
<evidence type="ECO:0000256" key="2">
    <source>
        <dbReference type="ARBA" id="ARBA00022475"/>
    </source>
</evidence>
<evidence type="ECO:0000259" key="8">
    <source>
        <dbReference type="PROSITE" id="PS50850"/>
    </source>
</evidence>
<proteinExistence type="predicted"/>
<keyword evidence="3 7" id="KW-0812">Transmembrane</keyword>
<dbReference type="InterPro" id="IPR011701">
    <property type="entry name" value="MFS"/>
</dbReference>
<evidence type="ECO:0000256" key="1">
    <source>
        <dbReference type="ARBA" id="ARBA00004651"/>
    </source>
</evidence>
<feature type="transmembrane region" description="Helical" evidence="7">
    <location>
        <begin position="51"/>
        <end position="75"/>
    </location>
</feature>
<feature type="transmembrane region" description="Helical" evidence="7">
    <location>
        <begin position="142"/>
        <end position="165"/>
    </location>
</feature>
<feature type="transmembrane region" description="Helical" evidence="7">
    <location>
        <begin position="282"/>
        <end position="304"/>
    </location>
</feature>
<evidence type="ECO:0000256" key="4">
    <source>
        <dbReference type="ARBA" id="ARBA00022989"/>
    </source>
</evidence>
<evidence type="ECO:0000256" key="5">
    <source>
        <dbReference type="ARBA" id="ARBA00023136"/>
    </source>
</evidence>
<dbReference type="RefSeq" id="WP_387979973.1">
    <property type="nucleotide sequence ID" value="NZ_JBHRWO010000021.1"/>
</dbReference>
<dbReference type="PROSITE" id="PS50850">
    <property type="entry name" value="MFS"/>
    <property type="match status" value="1"/>
</dbReference>
<dbReference type="InterPro" id="IPR036259">
    <property type="entry name" value="MFS_trans_sf"/>
</dbReference>
<reference evidence="10" key="1">
    <citation type="journal article" date="2019" name="Int. J. Syst. Evol. Microbiol.">
        <title>The Global Catalogue of Microorganisms (GCM) 10K type strain sequencing project: providing services to taxonomists for standard genome sequencing and annotation.</title>
        <authorList>
            <consortium name="The Broad Institute Genomics Platform"/>
            <consortium name="The Broad Institute Genome Sequencing Center for Infectious Disease"/>
            <person name="Wu L."/>
            <person name="Ma J."/>
        </authorList>
    </citation>
    <scope>NUCLEOTIDE SEQUENCE [LARGE SCALE GENOMIC DNA]</scope>
    <source>
        <strain evidence="10">CGMCC 4.7396</strain>
    </source>
</reference>
<keyword evidence="10" id="KW-1185">Reference proteome</keyword>
<organism evidence="9 10">
    <name type="scientific">Glycomyces rhizosphaerae</name>
    <dbReference type="NCBI Taxonomy" id="2054422"/>
    <lineage>
        <taxon>Bacteria</taxon>
        <taxon>Bacillati</taxon>
        <taxon>Actinomycetota</taxon>
        <taxon>Actinomycetes</taxon>
        <taxon>Glycomycetales</taxon>
        <taxon>Glycomycetaceae</taxon>
        <taxon>Glycomyces</taxon>
    </lineage>
</organism>
<feature type="transmembrane region" description="Helical" evidence="7">
    <location>
        <begin position="81"/>
        <end position="102"/>
    </location>
</feature>
<feature type="transmembrane region" description="Helical" evidence="7">
    <location>
        <begin position="185"/>
        <end position="203"/>
    </location>
</feature>
<feature type="compositionally biased region" description="Low complexity" evidence="6">
    <location>
        <begin position="13"/>
        <end position="27"/>
    </location>
</feature>
<feature type="region of interest" description="Disordered" evidence="6">
    <location>
        <begin position="1"/>
        <end position="43"/>
    </location>
</feature>
<dbReference type="SUPFAM" id="SSF103473">
    <property type="entry name" value="MFS general substrate transporter"/>
    <property type="match status" value="1"/>
</dbReference>
<dbReference type="Proteomes" id="UP001595712">
    <property type="component" value="Unassembled WGS sequence"/>
</dbReference>
<keyword evidence="4 7" id="KW-1133">Transmembrane helix</keyword>
<dbReference type="EMBL" id="JBHRWO010000021">
    <property type="protein sequence ID" value="MFC3495382.1"/>
    <property type="molecule type" value="Genomic_DNA"/>
</dbReference>
<dbReference type="CDD" id="cd06173">
    <property type="entry name" value="MFS_MefA_like"/>
    <property type="match status" value="1"/>
</dbReference>
<comment type="subcellular location">
    <subcellularLocation>
        <location evidence="1">Cell membrane</location>
        <topology evidence="1">Multi-pass membrane protein</topology>
    </subcellularLocation>
</comment>
<feature type="transmembrane region" description="Helical" evidence="7">
    <location>
        <begin position="255"/>
        <end position="276"/>
    </location>
</feature>
<evidence type="ECO:0000313" key="10">
    <source>
        <dbReference type="Proteomes" id="UP001595712"/>
    </source>
</evidence>
<comment type="caution">
    <text evidence="9">The sequence shown here is derived from an EMBL/GenBank/DDBJ whole genome shotgun (WGS) entry which is preliminary data.</text>
</comment>
<dbReference type="InterPro" id="IPR020846">
    <property type="entry name" value="MFS_dom"/>
</dbReference>
<feature type="transmembrane region" description="Helical" evidence="7">
    <location>
        <begin position="400"/>
        <end position="422"/>
    </location>
</feature>
<keyword evidence="2" id="KW-1003">Cell membrane</keyword>
<keyword evidence="5 7" id="KW-0472">Membrane</keyword>
<gene>
    <name evidence="9" type="ORF">ACFO8M_23105</name>
</gene>
<dbReference type="PANTHER" id="PTHR23513:SF11">
    <property type="entry name" value="STAPHYLOFERRIN A TRANSPORTER"/>
    <property type="match status" value="1"/>
</dbReference>
<sequence>MTITARGGEREPASAASPTATPASATPTAPPGSRPPAATATLPPPSRAERLLLPATFITSLGNGIQLVASAVLVFTTGQSALAVGWLFIAVSIPPALLSIWFGTIADRFDRRTLCLIADLVSAAAALVLPVAMLAGAAPGPIAYGTAFALSLLAALFMPASNALIKERVHPARVARFSAHYEMALQLGTLLAASIGGFLIHFVGTTPLFVFNGATFLASAAAMWALRRAPHETATVEPVDEPDEVDGASLLRLGFLYALCQVMTMVSNTTLIVLVYEGFNRGAGVYGLVDALAGVGFCIAAACYPKMSGRFGELRTALVGGIGCALFSFVFPIHLAALLIGIPPAAFLVGLSRVGMRSLLLAAVPERRAGRLFGAINAAGLGLAAGMTVLIAYIADTTHIRYGFYLLGAVCAVATVATAVTLRGKVSEAGVDRPPLAA</sequence>
<feature type="transmembrane region" description="Helical" evidence="7">
    <location>
        <begin position="372"/>
        <end position="394"/>
    </location>
</feature>